<protein>
    <submittedName>
        <fullName evidence="1">Uncharacterized protein</fullName>
    </submittedName>
</protein>
<gene>
    <name evidence="1" type="ORF">BDY19DRAFT_981387</name>
</gene>
<evidence type="ECO:0000313" key="1">
    <source>
        <dbReference type="EMBL" id="KAI0083002.1"/>
    </source>
</evidence>
<organism evidence="1 2">
    <name type="scientific">Irpex rosettiformis</name>
    <dbReference type="NCBI Taxonomy" id="378272"/>
    <lineage>
        <taxon>Eukaryota</taxon>
        <taxon>Fungi</taxon>
        <taxon>Dikarya</taxon>
        <taxon>Basidiomycota</taxon>
        <taxon>Agaricomycotina</taxon>
        <taxon>Agaricomycetes</taxon>
        <taxon>Polyporales</taxon>
        <taxon>Irpicaceae</taxon>
        <taxon>Irpex</taxon>
    </lineage>
</organism>
<dbReference type="Proteomes" id="UP001055072">
    <property type="component" value="Unassembled WGS sequence"/>
</dbReference>
<reference evidence="1" key="1">
    <citation type="journal article" date="2021" name="Environ. Microbiol.">
        <title>Gene family expansions and transcriptome signatures uncover fungal adaptations to wood decay.</title>
        <authorList>
            <person name="Hage H."/>
            <person name="Miyauchi S."/>
            <person name="Viragh M."/>
            <person name="Drula E."/>
            <person name="Min B."/>
            <person name="Chaduli D."/>
            <person name="Navarro D."/>
            <person name="Favel A."/>
            <person name="Norest M."/>
            <person name="Lesage-Meessen L."/>
            <person name="Balint B."/>
            <person name="Merenyi Z."/>
            <person name="de Eugenio L."/>
            <person name="Morin E."/>
            <person name="Martinez A.T."/>
            <person name="Baldrian P."/>
            <person name="Stursova M."/>
            <person name="Martinez M.J."/>
            <person name="Novotny C."/>
            <person name="Magnuson J.K."/>
            <person name="Spatafora J.W."/>
            <person name="Maurice S."/>
            <person name="Pangilinan J."/>
            <person name="Andreopoulos W."/>
            <person name="LaButti K."/>
            <person name="Hundley H."/>
            <person name="Na H."/>
            <person name="Kuo A."/>
            <person name="Barry K."/>
            <person name="Lipzen A."/>
            <person name="Henrissat B."/>
            <person name="Riley R."/>
            <person name="Ahrendt S."/>
            <person name="Nagy L.G."/>
            <person name="Grigoriev I.V."/>
            <person name="Martin F."/>
            <person name="Rosso M.N."/>
        </authorList>
    </citation>
    <scope>NUCLEOTIDE SEQUENCE</scope>
    <source>
        <strain evidence="1">CBS 384.51</strain>
    </source>
</reference>
<comment type="caution">
    <text evidence="1">The sequence shown here is derived from an EMBL/GenBank/DDBJ whole genome shotgun (WGS) entry which is preliminary data.</text>
</comment>
<accession>A0ACB8TLZ2</accession>
<name>A0ACB8TLZ2_9APHY</name>
<dbReference type="EMBL" id="MU275020">
    <property type="protein sequence ID" value="KAI0083002.1"/>
    <property type="molecule type" value="Genomic_DNA"/>
</dbReference>
<evidence type="ECO:0000313" key="2">
    <source>
        <dbReference type="Proteomes" id="UP001055072"/>
    </source>
</evidence>
<sequence length="252" mass="27420">MSFLISETAESTSWCGLLSLTMARPTSRVRLSCGWAPIPPDLCSGSHRSTGQFPEHALLDLRSGLAGTKSHLRARPLPAYTSAAVTRLLTKRVKAASQQPLQYDDIQDDQPSGPVASTHPLKKKSVTVRTAGQSGHGPLRKGGAVVHDSDSIDTRPSNFVKEKNNRHLARHLVLGDDVSSEDDQAHRETDELDGDTSESDFRLEEDELAFDDPVEELRWTVLRRAGMESEDQRSAGEGGCRPSSNCSSCCLA</sequence>
<proteinExistence type="predicted"/>
<keyword evidence="2" id="KW-1185">Reference proteome</keyword>